<keyword evidence="3" id="KW-1185">Reference proteome</keyword>
<dbReference type="InterPro" id="IPR010766">
    <property type="entry name" value="DRTGG"/>
</dbReference>
<accession>A0A1H9Z267</accession>
<organism evidence="2 3">
    <name type="scientific">Natronincola peptidivorans</name>
    <dbReference type="NCBI Taxonomy" id="426128"/>
    <lineage>
        <taxon>Bacteria</taxon>
        <taxon>Bacillati</taxon>
        <taxon>Bacillota</taxon>
        <taxon>Clostridia</taxon>
        <taxon>Peptostreptococcales</taxon>
        <taxon>Natronincolaceae</taxon>
        <taxon>Natronincola</taxon>
    </lineage>
</organism>
<evidence type="ECO:0000313" key="3">
    <source>
        <dbReference type="Proteomes" id="UP000199568"/>
    </source>
</evidence>
<dbReference type="EMBL" id="FOHU01000001">
    <property type="protein sequence ID" value="SES75450.1"/>
    <property type="molecule type" value="Genomic_DNA"/>
</dbReference>
<evidence type="ECO:0000313" key="2">
    <source>
        <dbReference type="EMBL" id="SES75450.1"/>
    </source>
</evidence>
<dbReference type="Proteomes" id="UP000199568">
    <property type="component" value="Unassembled WGS sequence"/>
</dbReference>
<reference evidence="2 3" key="1">
    <citation type="submission" date="2016-10" db="EMBL/GenBank/DDBJ databases">
        <authorList>
            <person name="de Groot N.N."/>
        </authorList>
    </citation>
    <scope>NUCLEOTIDE SEQUENCE [LARGE SCALE GENOMIC DNA]</scope>
    <source>
        <strain evidence="2 3">DSM 18979</strain>
    </source>
</reference>
<dbReference type="Gene3D" id="3.40.1390.20">
    <property type="entry name" value="HprK N-terminal domain-like"/>
    <property type="match status" value="1"/>
</dbReference>
<name>A0A1H9Z267_9FIRM</name>
<gene>
    <name evidence="2" type="ORF">SAMN05660297_00511</name>
</gene>
<dbReference type="AlphaFoldDB" id="A0A1H9Z267"/>
<feature type="domain" description="DRTGG" evidence="1">
    <location>
        <begin position="5"/>
        <end position="96"/>
    </location>
</feature>
<evidence type="ECO:0000259" key="1">
    <source>
        <dbReference type="Pfam" id="PF07085"/>
    </source>
</evidence>
<dbReference type="RefSeq" id="WP_090438781.1">
    <property type="nucleotide sequence ID" value="NZ_FOHU01000001.1"/>
</dbReference>
<dbReference type="OrthoDB" id="9800390at2"/>
<proteinExistence type="predicted"/>
<dbReference type="STRING" id="426128.SAMN05660297_00511"/>
<protein>
    <submittedName>
        <fullName evidence="2">DRTGG domain-containing protein</fullName>
    </submittedName>
</protein>
<dbReference type="InterPro" id="IPR028979">
    <property type="entry name" value="Ser_kin/Pase_Hpr-like_N_sf"/>
</dbReference>
<sequence>MTLKEVQRLLEAEVVSGEEFLQREVKTAFACDLMSDVLAFVDDKTLLLTGLVNSHTIRTAEMMDLSAVVFVRGKKPDDETIELAKENNIVIMTTNHIMYVSSGILFSKGLKGANIVHK</sequence>
<dbReference type="Pfam" id="PF07085">
    <property type="entry name" value="DRTGG"/>
    <property type="match status" value="1"/>
</dbReference>
<dbReference type="SUPFAM" id="SSF75138">
    <property type="entry name" value="HprK N-terminal domain-like"/>
    <property type="match status" value="1"/>
</dbReference>